<evidence type="ECO:0000313" key="2">
    <source>
        <dbReference type="EMBL" id="MED6275705.1"/>
    </source>
</evidence>
<reference evidence="2 3" key="1">
    <citation type="submission" date="2021-06" db="EMBL/GenBank/DDBJ databases">
        <authorList>
            <person name="Palmer J.M."/>
        </authorList>
    </citation>
    <scope>NUCLEOTIDE SEQUENCE [LARGE SCALE GENOMIC DNA]</scope>
    <source>
        <strain evidence="2 3">CL_MEX2019</strain>
        <tissue evidence="2">Muscle</tissue>
    </source>
</reference>
<keyword evidence="3" id="KW-1185">Reference proteome</keyword>
<gene>
    <name evidence="2" type="ORF">CHARACLAT_029168</name>
</gene>
<comment type="caution">
    <text evidence="2">The sequence shown here is derived from an EMBL/GenBank/DDBJ whole genome shotgun (WGS) entry which is preliminary data.</text>
</comment>
<name>A0ABU7DMK1_9TELE</name>
<proteinExistence type="predicted"/>
<evidence type="ECO:0000256" key="1">
    <source>
        <dbReference type="SAM" id="MobiDB-lite"/>
    </source>
</evidence>
<organism evidence="2 3">
    <name type="scientific">Characodon lateralis</name>
    <dbReference type="NCBI Taxonomy" id="208331"/>
    <lineage>
        <taxon>Eukaryota</taxon>
        <taxon>Metazoa</taxon>
        <taxon>Chordata</taxon>
        <taxon>Craniata</taxon>
        <taxon>Vertebrata</taxon>
        <taxon>Euteleostomi</taxon>
        <taxon>Actinopterygii</taxon>
        <taxon>Neopterygii</taxon>
        <taxon>Teleostei</taxon>
        <taxon>Neoteleostei</taxon>
        <taxon>Acanthomorphata</taxon>
        <taxon>Ovalentaria</taxon>
        <taxon>Atherinomorphae</taxon>
        <taxon>Cyprinodontiformes</taxon>
        <taxon>Goodeidae</taxon>
        <taxon>Characodon</taxon>
    </lineage>
</organism>
<feature type="region of interest" description="Disordered" evidence="1">
    <location>
        <begin position="70"/>
        <end position="99"/>
    </location>
</feature>
<accession>A0ABU7DMK1</accession>
<evidence type="ECO:0000313" key="3">
    <source>
        <dbReference type="Proteomes" id="UP001352852"/>
    </source>
</evidence>
<dbReference type="EMBL" id="JAHUTJ010028649">
    <property type="protein sequence ID" value="MED6275705.1"/>
    <property type="molecule type" value="Genomic_DNA"/>
</dbReference>
<protein>
    <submittedName>
        <fullName evidence="2">Uncharacterized protein</fullName>
    </submittedName>
</protein>
<sequence length="124" mass="14209">MTLYSLNQVATLELEPISSNHWGQGTPWTDHQSIKWKHRDTQDKQPCTQTLILNLERPINLTRTFLNRGKSCGTWREPTPAQGEHTNSMQKDPRSGFEPGTLLAARQECYQLHHSAATQKMQLI</sequence>
<dbReference type="Proteomes" id="UP001352852">
    <property type="component" value="Unassembled WGS sequence"/>
</dbReference>